<sequence length="797" mass="90405">MKLCSWLSEPRVHDAKYFREQMLLAMKDEAGSNLNNEENDFMLNTSYDEETMEELTAAVMLMARIQPTDGNAETVPSYDAKAVSEVNASSNVHEQMFHEKLVTSDLPNPKIPKESKLLKMLDTLGVAINGLWTRIDNTPLEDRQRRWMSDSQNSLREFYKTDVIPMSAYLSNNLKELKEELIEEVHEMLNIFESMEQKVDGKSSKENILQNEIGRLLENQDLLITIYELKNKLKTVDKGKNVNTKFDNPKASETLLYVFLLSHEKCVARYALSRNSSVTRALFTTPIAAKSKNLGATSVVAKSRLSIAKTPIATNKSKTAQSLPSETKIRIRVRSTSNTLVTTQKWVAKLSTLPYAFVSCDAEGDDLLTGSRDSNLYTISISEMAASSPVCLMSRATSIKSWLWHRRLSHLNFGTINQLTSIDLVDGLLKFRYNKDHLCSACEQGKSKKASLLPKLVPSIESKLKLLHMDLCVPMRVVSINGKKYILVIVDIILGTPGPLYEEYYVTSSQEVSDNSAANTLDNEHTSLSSSIFVEEDEAPQIVSSSAEQVATKPNTPVLNENADEFVQEDVADFDENVFYNASPTPVFEESESSSTYQDPSNMHEFHQKHRLSDRWTKNHLIEPVIVSIIEPKNIKEAMLDASWIESMQDEFNQFKRLDVWELVECPIGRNIIAVKWIWKNKTNAEKTVIRNKSCLVAKGYLQEEGIDFEESFAPVARIEAVKIFEAYAAHKNFPIYQMDVKMTFLNGLLKEEVFVRQPDGFVDPDFSNHVYHLKKALYGLKQAPRAWYDKLSSFLI</sequence>
<dbReference type="PANTHER" id="PTHR42648">
    <property type="entry name" value="TRANSPOSASE, PUTATIVE-RELATED"/>
    <property type="match status" value="1"/>
</dbReference>
<feature type="domain" description="GAG-pre-integrase" evidence="5">
    <location>
        <begin position="375"/>
        <end position="447"/>
    </location>
</feature>
<reference evidence="6" key="2">
    <citation type="submission" date="2022-01" db="EMBL/GenBank/DDBJ databases">
        <authorList>
            <person name="Yamashiro T."/>
            <person name="Shiraishi A."/>
            <person name="Satake H."/>
            <person name="Nakayama K."/>
        </authorList>
    </citation>
    <scope>NUCLEOTIDE SEQUENCE</scope>
</reference>
<feature type="coiled-coil region" evidence="3">
    <location>
        <begin position="171"/>
        <end position="198"/>
    </location>
</feature>
<keyword evidence="3" id="KW-0175">Coiled coil</keyword>
<evidence type="ECO:0000259" key="4">
    <source>
        <dbReference type="Pfam" id="PF07727"/>
    </source>
</evidence>
<dbReference type="Pfam" id="PF07727">
    <property type="entry name" value="RVT_2"/>
    <property type="match status" value="1"/>
</dbReference>
<evidence type="ECO:0000256" key="2">
    <source>
        <dbReference type="ARBA" id="ARBA00022801"/>
    </source>
</evidence>
<comment type="caution">
    <text evidence="6">The sequence shown here is derived from an EMBL/GenBank/DDBJ whole genome shotgun (WGS) entry which is preliminary data.</text>
</comment>
<dbReference type="InterPro" id="IPR013103">
    <property type="entry name" value="RVT_2"/>
</dbReference>
<evidence type="ECO:0000256" key="3">
    <source>
        <dbReference type="SAM" id="Coils"/>
    </source>
</evidence>
<keyword evidence="2" id="KW-0378">Hydrolase</keyword>
<dbReference type="EMBL" id="BQNB010017117">
    <property type="protein sequence ID" value="GJT59519.1"/>
    <property type="molecule type" value="Genomic_DNA"/>
</dbReference>
<dbReference type="PANTHER" id="PTHR42648:SF18">
    <property type="entry name" value="RETROTRANSPOSON, UNCLASSIFIED-LIKE PROTEIN"/>
    <property type="match status" value="1"/>
</dbReference>
<organism evidence="6 7">
    <name type="scientific">Tanacetum coccineum</name>
    <dbReference type="NCBI Taxonomy" id="301880"/>
    <lineage>
        <taxon>Eukaryota</taxon>
        <taxon>Viridiplantae</taxon>
        <taxon>Streptophyta</taxon>
        <taxon>Embryophyta</taxon>
        <taxon>Tracheophyta</taxon>
        <taxon>Spermatophyta</taxon>
        <taxon>Magnoliopsida</taxon>
        <taxon>eudicotyledons</taxon>
        <taxon>Gunneridae</taxon>
        <taxon>Pentapetalae</taxon>
        <taxon>asterids</taxon>
        <taxon>campanulids</taxon>
        <taxon>Asterales</taxon>
        <taxon>Asteraceae</taxon>
        <taxon>Asteroideae</taxon>
        <taxon>Anthemideae</taxon>
        <taxon>Anthemidinae</taxon>
        <taxon>Tanacetum</taxon>
    </lineage>
</organism>
<name>A0ABQ5F8L5_9ASTR</name>
<dbReference type="Proteomes" id="UP001151760">
    <property type="component" value="Unassembled WGS sequence"/>
</dbReference>
<reference evidence="6" key="1">
    <citation type="journal article" date="2022" name="Int. J. Mol. Sci.">
        <title>Draft Genome of Tanacetum Coccineum: Genomic Comparison of Closely Related Tanacetum-Family Plants.</title>
        <authorList>
            <person name="Yamashiro T."/>
            <person name="Shiraishi A."/>
            <person name="Nakayama K."/>
            <person name="Satake H."/>
        </authorList>
    </citation>
    <scope>NUCLEOTIDE SEQUENCE</scope>
</reference>
<evidence type="ECO:0000313" key="6">
    <source>
        <dbReference type="EMBL" id="GJT59519.1"/>
    </source>
</evidence>
<evidence type="ECO:0000256" key="1">
    <source>
        <dbReference type="ARBA" id="ARBA00022723"/>
    </source>
</evidence>
<evidence type="ECO:0000313" key="7">
    <source>
        <dbReference type="Proteomes" id="UP001151760"/>
    </source>
</evidence>
<gene>
    <name evidence="6" type="ORF">Tco_1003052</name>
</gene>
<keyword evidence="1" id="KW-0479">Metal-binding</keyword>
<dbReference type="InterPro" id="IPR025724">
    <property type="entry name" value="GAG-pre-integrase_dom"/>
</dbReference>
<proteinExistence type="predicted"/>
<feature type="domain" description="Reverse transcriptase Ty1/copia-type" evidence="4">
    <location>
        <begin position="659"/>
        <end position="796"/>
    </location>
</feature>
<dbReference type="InterPro" id="IPR039537">
    <property type="entry name" value="Retrotran_Ty1/copia-like"/>
</dbReference>
<protein>
    <submittedName>
        <fullName evidence="6">Retrovirus-related pol polyprotein from transposon TNT 1-94</fullName>
    </submittedName>
</protein>
<keyword evidence="7" id="KW-1185">Reference proteome</keyword>
<dbReference type="Pfam" id="PF13976">
    <property type="entry name" value="gag_pre-integrs"/>
    <property type="match status" value="1"/>
</dbReference>
<accession>A0ABQ5F8L5</accession>
<evidence type="ECO:0000259" key="5">
    <source>
        <dbReference type="Pfam" id="PF13976"/>
    </source>
</evidence>